<comment type="caution">
    <text evidence="1">The sequence shown here is derived from an EMBL/GenBank/DDBJ whole genome shotgun (WGS) entry which is preliminary data.</text>
</comment>
<dbReference type="EMBL" id="QMEB01000444">
    <property type="protein sequence ID" value="NMG23114.1"/>
    <property type="molecule type" value="Genomic_DNA"/>
</dbReference>
<evidence type="ECO:0000313" key="2">
    <source>
        <dbReference type="Proteomes" id="UP000718564"/>
    </source>
</evidence>
<gene>
    <name evidence="1" type="ORF">DP116_28430</name>
</gene>
<accession>A0ABX1PF31</accession>
<organism evidence="1 2">
    <name type="scientific">Brasilonema bromeliae SPC951</name>
    <dbReference type="NCBI Taxonomy" id="385972"/>
    <lineage>
        <taxon>Bacteria</taxon>
        <taxon>Bacillati</taxon>
        <taxon>Cyanobacteriota</taxon>
        <taxon>Cyanophyceae</taxon>
        <taxon>Nostocales</taxon>
        <taxon>Scytonemataceae</taxon>
        <taxon>Brasilonema</taxon>
        <taxon>Bromeliae group (in: Brasilonema)</taxon>
    </lineage>
</organism>
<keyword evidence="2" id="KW-1185">Reference proteome</keyword>
<evidence type="ECO:0000313" key="1">
    <source>
        <dbReference type="EMBL" id="NMG23114.1"/>
    </source>
</evidence>
<dbReference type="Proteomes" id="UP000718564">
    <property type="component" value="Unassembled WGS sequence"/>
</dbReference>
<name>A0ABX1PF31_9CYAN</name>
<protein>
    <submittedName>
        <fullName evidence="1">Uncharacterized protein</fullName>
    </submittedName>
</protein>
<sequence length="77" mass="7517">CRSGCAGLPPSPRRHAVFTVEAGGSDGAGTVTAVGAGVGRLGLLSARVTNTNPLFGAEPGVGVTMCGRLAGIVPLRT</sequence>
<proteinExistence type="predicted"/>
<feature type="non-terminal residue" evidence="1">
    <location>
        <position position="1"/>
    </location>
</feature>
<reference evidence="1 2" key="1">
    <citation type="submission" date="2018-06" db="EMBL/GenBank/DDBJ databases">
        <title>Comparative genomics of Brasilonema spp. strains.</title>
        <authorList>
            <person name="Alvarenga D.O."/>
            <person name="Fiore M.F."/>
            <person name="Varani A.M."/>
        </authorList>
    </citation>
    <scope>NUCLEOTIDE SEQUENCE [LARGE SCALE GENOMIC DNA]</scope>
    <source>
        <strain evidence="1 2">SPC951</strain>
    </source>
</reference>